<dbReference type="Pfam" id="PF13181">
    <property type="entry name" value="TPR_8"/>
    <property type="match status" value="1"/>
</dbReference>
<feature type="chain" id="PRO_5031491346" evidence="5">
    <location>
        <begin position="27"/>
        <end position="302"/>
    </location>
</feature>
<comment type="caution">
    <text evidence="6">The sequence shown here is derived from an EMBL/GenBank/DDBJ whole genome shotgun (WGS) entry which is preliminary data.</text>
</comment>
<dbReference type="SUPFAM" id="SSF48452">
    <property type="entry name" value="TPR-like"/>
    <property type="match status" value="1"/>
</dbReference>
<dbReference type="InterPro" id="IPR019734">
    <property type="entry name" value="TPR_rpt"/>
</dbReference>
<dbReference type="AlphaFoldDB" id="A0A7Y9PGA0"/>
<gene>
    <name evidence="6" type="ORF">HDF17_001579</name>
</gene>
<dbReference type="PANTHER" id="PTHR44858">
    <property type="entry name" value="TETRATRICOPEPTIDE REPEAT PROTEIN 6"/>
    <property type="match status" value="1"/>
</dbReference>
<name>A0A7Y9PGA0_9BACT</name>
<feature type="repeat" description="TPR" evidence="3">
    <location>
        <begin position="162"/>
        <end position="195"/>
    </location>
</feature>
<sequence>MCPLKPLPSTLLLILSLCLFSAPLFAQDKNLSEADRARRHEDAQWQTVQQHLPDPSSASPVSLEVQGDLLRIRRFPEDALDYYGYAVKRGGNSAALMNKIGLTQMELRNFVLAEGYFRQAIKLDRRDERGWNNLAAIEFLQREYGAAISDYKHAIKLNRKTAVFHANLSAAYFELKNYKNARHEVDEALTLDPQVFHHSNGAGVEAHILSVEDHARFSFEMAKLYAQHGDEVEMLHALAMACESGFDVAGNMAKDPTLAKYKNDPRVALIIMTAKALHLNTTPVLTSAATLAPHSGPGVETR</sequence>
<reference evidence="6 7" key="1">
    <citation type="submission" date="2020-07" db="EMBL/GenBank/DDBJ databases">
        <title>Genomic Encyclopedia of Type Strains, Phase IV (KMG-V): Genome sequencing to study the core and pangenomes of soil and plant-associated prokaryotes.</title>
        <authorList>
            <person name="Whitman W."/>
        </authorList>
    </citation>
    <scope>NUCLEOTIDE SEQUENCE [LARGE SCALE GENOMIC DNA]</scope>
    <source>
        <strain evidence="6 7">X4EP2</strain>
    </source>
</reference>
<dbReference type="InterPro" id="IPR011990">
    <property type="entry name" value="TPR-like_helical_dom_sf"/>
</dbReference>
<keyword evidence="5" id="KW-0732">Signal</keyword>
<protein>
    <submittedName>
        <fullName evidence="6">Tetratricopeptide (TPR) repeat protein</fullName>
    </submittedName>
</protein>
<dbReference type="EMBL" id="JACCCW010000001">
    <property type="protein sequence ID" value="NYF79292.1"/>
    <property type="molecule type" value="Genomic_DNA"/>
</dbReference>
<dbReference type="Pfam" id="PF13432">
    <property type="entry name" value="TPR_16"/>
    <property type="match status" value="1"/>
</dbReference>
<feature type="compositionally biased region" description="Polar residues" evidence="4">
    <location>
        <begin position="44"/>
        <end position="60"/>
    </location>
</feature>
<keyword evidence="2 3" id="KW-0802">TPR repeat</keyword>
<dbReference type="InterPro" id="IPR050498">
    <property type="entry name" value="Ycf3"/>
</dbReference>
<organism evidence="6 7">
    <name type="scientific">Granulicella arctica</name>
    <dbReference type="NCBI Taxonomy" id="940613"/>
    <lineage>
        <taxon>Bacteria</taxon>
        <taxon>Pseudomonadati</taxon>
        <taxon>Acidobacteriota</taxon>
        <taxon>Terriglobia</taxon>
        <taxon>Terriglobales</taxon>
        <taxon>Acidobacteriaceae</taxon>
        <taxon>Granulicella</taxon>
    </lineage>
</organism>
<proteinExistence type="predicted"/>
<feature type="region of interest" description="Disordered" evidence="4">
    <location>
        <begin position="36"/>
        <end position="61"/>
    </location>
</feature>
<keyword evidence="7" id="KW-1185">Reference proteome</keyword>
<evidence type="ECO:0000256" key="2">
    <source>
        <dbReference type="ARBA" id="ARBA00022803"/>
    </source>
</evidence>
<dbReference type="Gene3D" id="1.25.40.10">
    <property type="entry name" value="Tetratricopeptide repeat domain"/>
    <property type="match status" value="1"/>
</dbReference>
<dbReference type="SMART" id="SM00028">
    <property type="entry name" value="TPR"/>
    <property type="match status" value="3"/>
</dbReference>
<dbReference type="PROSITE" id="PS50005">
    <property type="entry name" value="TPR"/>
    <property type="match status" value="1"/>
</dbReference>
<evidence type="ECO:0000256" key="3">
    <source>
        <dbReference type="PROSITE-ProRule" id="PRU00339"/>
    </source>
</evidence>
<evidence type="ECO:0000313" key="7">
    <source>
        <dbReference type="Proteomes" id="UP000589520"/>
    </source>
</evidence>
<evidence type="ECO:0000256" key="1">
    <source>
        <dbReference type="ARBA" id="ARBA00022737"/>
    </source>
</evidence>
<dbReference type="RefSeq" id="WP_179489435.1">
    <property type="nucleotide sequence ID" value="NZ_JACCCW010000001.1"/>
</dbReference>
<evidence type="ECO:0000256" key="4">
    <source>
        <dbReference type="SAM" id="MobiDB-lite"/>
    </source>
</evidence>
<evidence type="ECO:0000313" key="6">
    <source>
        <dbReference type="EMBL" id="NYF79292.1"/>
    </source>
</evidence>
<keyword evidence="1" id="KW-0677">Repeat</keyword>
<dbReference type="Proteomes" id="UP000589520">
    <property type="component" value="Unassembled WGS sequence"/>
</dbReference>
<feature type="signal peptide" evidence="5">
    <location>
        <begin position="1"/>
        <end position="26"/>
    </location>
</feature>
<evidence type="ECO:0000256" key="5">
    <source>
        <dbReference type="SAM" id="SignalP"/>
    </source>
</evidence>
<dbReference type="PANTHER" id="PTHR44858:SF1">
    <property type="entry name" value="UDP-N-ACETYLGLUCOSAMINE--PEPTIDE N-ACETYLGLUCOSAMINYLTRANSFERASE SPINDLY-RELATED"/>
    <property type="match status" value="1"/>
</dbReference>
<accession>A0A7Y9PGA0</accession>